<feature type="signal peptide" evidence="1">
    <location>
        <begin position="1"/>
        <end position="20"/>
    </location>
</feature>
<keyword evidence="3" id="KW-1185">Reference proteome</keyword>
<proteinExistence type="predicted"/>
<evidence type="ECO:0000313" key="3">
    <source>
        <dbReference type="Proteomes" id="UP001153069"/>
    </source>
</evidence>
<dbReference type="AlphaFoldDB" id="A0A9N8HMM4"/>
<name>A0A9N8HMM4_9STRA</name>
<sequence>MKVFFFTIAMAIAMTGATPALRGNKDDEDAALKGIRNLTAKDWVETFGCIGAAHYIKDMEPDYANEVFHNCKRPDERRLVEAKRSTPHAIFTPDANFMRRLITRKLAERLGLRNLTEAVAGDAIVVMVDGKELFGTTPDTAETALVETPDDEVVKLQVSGGGDTYTRDVDRTNMQVHPKTGYTVYTELFLIHHDAWNQEFELVCHDTDDHCSLYSVGEFHLPPPCGAGVVEC</sequence>
<accession>A0A9N8HMM4</accession>
<organism evidence="2 3">
    <name type="scientific">Seminavis robusta</name>
    <dbReference type="NCBI Taxonomy" id="568900"/>
    <lineage>
        <taxon>Eukaryota</taxon>
        <taxon>Sar</taxon>
        <taxon>Stramenopiles</taxon>
        <taxon>Ochrophyta</taxon>
        <taxon>Bacillariophyta</taxon>
        <taxon>Bacillariophyceae</taxon>
        <taxon>Bacillariophycidae</taxon>
        <taxon>Naviculales</taxon>
        <taxon>Naviculaceae</taxon>
        <taxon>Seminavis</taxon>
    </lineage>
</organism>
<evidence type="ECO:0000313" key="2">
    <source>
        <dbReference type="EMBL" id="CAB9518170.1"/>
    </source>
</evidence>
<feature type="chain" id="PRO_5040429676" evidence="1">
    <location>
        <begin position="21"/>
        <end position="232"/>
    </location>
</feature>
<comment type="caution">
    <text evidence="2">The sequence shown here is derived from an EMBL/GenBank/DDBJ whole genome shotgun (WGS) entry which is preliminary data.</text>
</comment>
<gene>
    <name evidence="2" type="ORF">SEMRO_912_G219290.1</name>
</gene>
<evidence type="ECO:0000256" key="1">
    <source>
        <dbReference type="SAM" id="SignalP"/>
    </source>
</evidence>
<dbReference type="EMBL" id="CAICTM010000910">
    <property type="protein sequence ID" value="CAB9518170.1"/>
    <property type="molecule type" value="Genomic_DNA"/>
</dbReference>
<reference evidence="2" key="1">
    <citation type="submission" date="2020-06" db="EMBL/GenBank/DDBJ databases">
        <authorList>
            <consortium name="Plant Systems Biology data submission"/>
        </authorList>
    </citation>
    <scope>NUCLEOTIDE SEQUENCE</scope>
    <source>
        <strain evidence="2">D6</strain>
    </source>
</reference>
<dbReference type="Proteomes" id="UP001153069">
    <property type="component" value="Unassembled WGS sequence"/>
</dbReference>
<keyword evidence="1" id="KW-0732">Signal</keyword>
<protein>
    <submittedName>
        <fullName evidence="2">Uncharacterized protein</fullName>
    </submittedName>
</protein>